<evidence type="ECO:0000313" key="1">
    <source>
        <dbReference type="EMBL" id="AYC31602.1"/>
    </source>
</evidence>
<accession>A0A385Z1S0</accession>
<dbReference type="AlphaFoldDB" id="A0A385Z1S0"/>
<keyword evidence="2" id="KW-1185">Reference proteome</keyword>
<organism evidence="1 2">
    <name type="scientific">Pseudomonas cavernae</name>
    <dbReference type="NCBI Taxonomy" id="2320867"/>
    <lineage>
        <taxon>Bacteria</taxon>
        <taxon>Pseudomonadati</taxon>
        <taxon>Pseudomonadota</taxon>
        <taxon>Gammaproteobacteria</taxon>
        <taxon>Pseudomonadales</taxon>
        <taxon>Pseudomonadaceae</taxon>
        <taxon>Pseudomonas</taxon>
    </lineage>
</organism>
<gene>
    <name evidence="1" type="ORF">D3880_03975</name>
</gene>
<evidence type="ECO:0000313" key="2">
    <source>
        <dbReference type="Proteomes" id="UP000265560"/>
    </source>
</evidence>
<dbReference type="InterPro" id="IPR045809">
    <property type="entry name" value="MobI"/>
</dbReference>
<dbReference type="OrthoDB" id="9959063at2"/>
<sequence>MPTSFDISQIVTGLDEAYEALMDNAKALQEAFFIEAKENLEDGRSHVPIVIVLKKSNGNSTAINWARMLAKKGGDGKPTRPYPRAITRGTGRGKRSFYYPVERFAFLPQKMRKLVLYYDAILASIREQASAILDERRRIVAMADKISSVMEHCTAVSERVTLSNPSGTRL</sequence>
<dbReference type="Proteomes" id="UP000265560">
    <property type="component" value="Chromosome"/>
</dbReference>
<proteinExistence type="predicted"/>
<protein>
    <submittedName>
        <fullName evidence="1">Uncharacterized protein</fullName>
    </submittedName>
</protein>
<reference evidence="2" key="1">
    <citation type="submission" date="2018-09" db="EMBL/GenBank/DDBJ databases">
        <authorList>
            <person name="Zhu H."/>
        </authorList>
    </citation>
    <scope>NUCLEOTIDE SEQUENCE [LARGE SCALE GENOMIC DNA]</scope>
    <source>
        <strain evidence="2">K2W31S-8</strain>
    </source>
</reference>
<dbReference type="RefSeq" id="WP_119892227.1">
    <property type="nucleotide sequence ID" value="NZ_CP032419.1"/>
</dbReference>
<dbReference type="Pfam" id="PF19456">
    <property type="entry name" value="MobI"/>
    <property type="match status" value="1"/>
</dbReference>
<dbReference type="KEGG" id="pcav:D3880_03975"/>
<name>A0A385Z1S0_9PSED</name>
<dbReference type="EMBL" id="CP032419">
    <property type="protein sequence ID" value="AYC31602.1"/>
    <property type="molecule type" value="Genomic_DNA"/>
</dbReference>